<evidence type="ECO:0000313" key="2">
    <source>
        <dbReference type="Proteomes" id="UP001249851"/>
    </source>
</evidence>
<comment type="caution">
    <text evidence="1">The sequence shown here is derived from an EMBL/GenBank/DDBJ whole genome shotgun (WGS) entry which is preliminary data.</text>
</comment>
<name>A0AAD9QQH7_ACRCE</name>
<reference evidence="1" key="2">
    <citation type="journal article" date="2023" name="Science">
        <title>Genomic signatures of disease resistance in endangered staghorn corals.</title>
        <authorList>
            <person name="Vollmer S.V."/>
            <person name="Selwyn J.D."/>
            <person name="Despard B.A."/>
            <person name="Roesel C.L."/>
        </authorList>
    </citation>
    <scope>NUCLEOTIDE SEQUENCE</scope>
    <source>
        <strain evidence="1">K2</strain>
    </source>
</reference>
<reference evidence="1" key="1">
    <citation type="journal article" date="2023" name="G3 (Bethesda)">
        <title>Whole genome assembly and annotation of the endangered Caribbean coral Acropora cervicornis.</title>
        <authorList>
            <person name="Selwyn J.D."/>
            <person name="Vollmer S.V."/>
        </authorList>
    </citation>
    <scope>NUCLEOTIDE SEQUENCE</scope>
    <source>
        <strain evidence="1">K2</strain>
    </source>
</reference>
<dbReference type="AlphaFoldDB" id="A0AAD9QQH7"/>
<sequence length="67" mass="7675">MCFVRFWESGINNITTSEVVPLGNQAGTKYKPKIDPSKLAPIEENNTFRYAVVSQYTHISVVQRIWT</sequence>
<proteinExistence type="predicted"/>
<gene>
    <name evidence="1" type="ORF">P5673_010764</name>
</gene>
<accession>A0AAD9QQH7</accession>
<dbReference type="Proteomes" id="UP001249851">
    <property type="component" value="Unassembled WGS sequence"/>
</dbReference>
<protein>
    <submittedName>
        <fullName evidence="1">Uncharacterized protein</fullName>
    </submittedName>
</protein>
<dbReference type="EMBL" id="JARQWQ010000019">
    <property type="protein sequence ID" value="KAK2565634.1"/>
    <property type="molecule type" value="Genomic_DNA"/>
</dbReference>
<evidence type="ECO:0000313" key="1">
    <source>
        <dbReference type="EMBL" id="KAK2565634.1"/>
    </source>
</evidence>
<keyword evidence="2" id="KW-1185">Reference proteome</keyword>
<organism evidence="1 2">
    <name type="scientific">Acropora cervicornis</name>
    <name type="common">Staghorn coral</name>
    <dbReference type="NCBI Taxonomy" id="6130"/>
    <lineage>
        <taxon>Eukaryota</taxon>
        <taxon>Metazoa</taxon>
        <taxon>Cnidaria</taxon>
        <taxon>Anthozoa</taxon>
        <taxon>Hexacorallia</taxon>
        <taxon>Scleractinia</taxon>
        <taxon>Astrocoeniina</taxon>
        <taxon>Acroporidae</taxon>
        <taxon>Acropora</taxon>
    </lineage>
</organism>